<sequence length="121" mass="13472">MTPIDTNYLRDLGRIQQARSCGAQALEETPAWRAAERIDELEQKNRELHMQYAGAMGLISEMSGHLALNHPSTGNRCATRSFRPLRTGASSVDGQAAWSVTSWSWIRQSKEVPHDNAAPPR</sequence>
<dbReference type="EMBL" id="MAJD01000002">
    <property type="protein sequence ID" value="OBX34863.1"/>
    <property type="molecule type" value="Genomic_DNA"/>
</dbReference>
<comment type="caution">
    <text evidence="1">The sequence shown here is derived from an EMBL/GenBank/DDBJ whole genome shotgun (WGS) entry which is preliminary data.</text>
</comment>
<name>A0A1B8NY24_HALEL</name>
<evidence type="ECO:0000313" key="1">
    <source>
        <dbReference type="EMBL" id="OBX34863.1"/>
    </source>
</evidence>
<dbReference type="Proteomes" id="UP000092504">
    <property type="component" value="Unassembled WGS sequence"/>
</dbReference>
<reference evidence="1 2" key="1">
    <citation type="submission" date="2016-06" db="EMBL/GenBank/DDBJ databases">
        <title>Genome sequence of halotolerant plant growth promoting strain of Halomonas elongata HEK1 isolated from salterns of Rann of Kutch, Gujarat, India.</title>
        <authorList>
            <person name="Gaba S."/>
            <person name="Singh R.N."/>
            <person name="Abrol S."/>
            <person name="Kaushik R."/>
            <person name="Saxena A.K."/>
        </authorList>
    </citation>
    <scope>NUCLEOTIDE SEQUENCE [LARGE SCALE GENOMIC DNA]</scope>
    <source>
        <strain evidence="1 2">HEK1</strain>
    </source>
</reference>
<dbReference type="PATRIC" id="fig|2746.7.peg.4040"/>
<accession>A0A1B8NY24</accession>
<evidence type="ECO:0000313" key="2">
    <source>
        <dbReference type="Proteomes" id="UP000092504"/>
    </source>
</evidence>
<gene>
    <name evidence="1" type="ORF">A8U91_03926</name>
</gene>
<protein>
    <submittedName>
        <fullName evidence="1">Uncharacterized protein</fullName>
    </submittedName>
</protein>
<proteinExistence type="predicted"/>
<organism evidence="1 2">
    <name type="scientific">Halomonas elongata</name>
    <dbReference type="NCBI Taxonomy" id="2746"/>
    <lineage>
        <taxon>Bacteria</taxon>
        <taxon>Pseudomonadati</taxon>
        <taxon>Pseudomonadota</taxon>
        <taxon>Gammaproteobacteria</taxon>
        <taxon>Oceanospirillales</taxon>
        <taxon>Halomonadaceae</taxon>
        <taxon>Halomonas</taxon>
    </lineage>
</organism>
<dbReference type="AlphaFoldDB" id="A0A1B8NY24"/>